<dbReference type="GeneID" id="19243655"/>
<evidence type="ECO:0000256" key="1">
    <source>
        <dbReference type="SAM" id="MobiDB-lite"/>
    </source>
</evidence>
<feature type="region of interest" description="Disordered" evidence="1">
    <location>
        <begin position="1"/>
        <end position="51"/>
    </location>
</feature>
<feature type="region of interest" description="Disordered" evidence="1">
    <location>
        <begin position="63"/>
        <end position="125"/>
    </location>
</feature>
<feature type="compositionally biased region" description="Low complexity" evidence="1">
    <location>
        <begin position="63"/>
        <end position="73"/>
    </location>
</feature>
<organism evidence="2 3">
    <name type="scientific">Endocarpon pusillum (strain Z07020 / HMAS-L-300199)</name>
    <name type="common">Lichen-forming fungus</name>
    <dbReference type="NCBI Taxonomy" id="1263415"/>
    <lineage>
        <taxon>Eukaryota</taxon>
        <taxon>Fungi</taxon>
        <taxon>Dikarya</taxon>
        <taxon>Ascomycota</taxon>
        <taxon>Pezizomycotina</taxon>
        <taxon>Eurotiomycetes</taxon>
        <taxon>Chaetothyriomycetidae</taxon>
        <taxon>Verrucariales</taxon>
        <taxon>Verrucariaceae</taxon>
        <taxon>Endocarpon</taxon>
    </lineage>
</organism>
<dbReference type="eggNOG" id="ENOG502S5BH">
    <property type="taxonomic scope" value="Eukaryota"/>
</dbReference>
<name>U1HXW6_ENDPU</name>
<gene>
    <name evidence="2" type="ORF">EPUS_08813</name>
</gene>
<keyword evidence="3" id="KW-1185">Reference proteome</keyword>
<evidence type="ECO:0008006" key="4">
    <source>
        <dbReference type="Google" id="ProtNLM"/>
    </source>
</evidence>
<dbReference type="EMBL" id="KE720801">
    <property type="protein sequence ID" value="ERF75660.1"/>
    <property type="molecule type" value="Genomic_DNA"/>
</dbReference>
<protein>
    <recommendedName>
        <fullName evidence="4">Endonuclease/exonuclease/phosphatase domain-containing protein</fullName>
    </recommendedName>
</protein>
<dbReference type="AlphaFoldDB" id="U1HXW6"/>
<evidence type="ECO:0000313" key="3">
    <source>
        <dbReference type="Proteomes" id="UP000019373"/>
    </source>
</evidence>
<sequence length="156" mass="17410">MEEEKEEEDAYTVLNAPGSGLRDIRPSIPPERRYGHEMTFTGFDGRGDGDGRCRRIDFIHVDVGSGTSVNSSDGDGDTDGDEDPTRQYRREAENTSEDRDQDEANANANAKRNENEDEDDAASPWHITGYAVLPNRFDDGVYMSDHRAVVGDLLLR</sequence>
<accession>U1HXW6</accession>
<feature type="compositionally biased region" description="Basic and acidic residues" evidence="1">
    <location>
        <begin position="83"/>
        <end position="98"/>
    </location>
</feature>
<dbReference type="Proteomes" id="UP000019373">
    <property type="component" value="Unassembled WGS sequence"/>
</dbReference>
<reference evidence="3" key="1">
    <citation type="journal article" date="2014" name="BMC Genomics">
        <title>Genome characteristics reveal the impact of lichenization on lichen-forming fungus Endocarpon pusillum Hedwig (Verrucariales, Ascomycota).</title>
        <authorList>
            <person name="Wang Y.-Y."/>
            <person name="Liu B."/>
            <person name="Zhang X.-Y."/>
            <person name="Zhou Q.-M."/>
            <person name="Zhang T."/>
            <person name="Li H."/>
            <person name="Yu Y.-F."/>
            <person name="Zhang X.-L."/>
            <person name="Hao X.-Y."/>
            <person name="Wang M."/>
            <person name="Wang L."/>
            <person name="Wei J.-C."/>
        </authorList>
    </citation>
    <scope>NUCLEOTIDE SEQUENCE [LARGE SCALE GENOMIC DNA]</scope>
    <source>
        <strain evidence="3">Z07020 / HMAS-L-300199</strain>
    </source>
</reference>
<feature type="compositionally biased region" description="Acidic residues" evidence="1">
    <location>
        <begin position="1"/>
        <end position="10"/>
    </location>
</feature>
<dbReference type="RefSeq" id="XP_007787018.1">
    <property type="nucleotide sequence ID" value="XM_007788828.1"/>
</dbReference>
<dbReference type="OrthoDB" id="276515at2759"/>
<evidence type="ECO:0000313" key="2">
    <source>
        <dbReference type="EMBL" id="ERF75660.1"/>
    </source>
</evidence>
<dbReference type="HOGENOM" id="CLU_1686556_0_0_1"/>
<proteinExistence type="predicted"/>
<feature type="compositionally biased region" description="Basic and acidic residues" evidence="1">
    <location>
        <begin position="22"/>
        <end position="36"/>
    </location>
</feature>